<dbReference type="Proteomes" id="UP001595957">
    <property type="component" value="Unassembled WGS sequence"/>
</dbReference>
<comment type="caution">
    <text evidence="1">The sequence shown here is derived from an EMBL/GenBank/DDBJ whole genome shotgun (WGS) entry which is preliminary data.</text>
</comment>
<sequence length="112" mass="12249">MMHEWMAVPMDYEPLSGHSDVFVKAASPIDADSIGKTTPAPTTARQAYFHDYLKRISWHLGTQSIPVFLDFNGERRRMDKGCIGHAVAAGVLKPPINGSDGISHVELAQSVT</sequence>
<reference evidence="2" key="1">
    <citation type="journal article" date="2019" name="Int. J. Syst. Evol. Microbiol.">
        <title>The Global Catalogue of Microorganisms (GCM) 10K type strain sequencing project: providing services to taxonomists for standard genome sequencing and annotation.</title>
        <authorList>
            <consortium name="The Broad Institute Genomics Platform"/>
            <consortium name="The Broad Institute Genome Sequencing Center for Infectious Disease"/>
            <person name="Wu L."/>
            <person name="Ma J."/>
        </authorList>
    </citation>
    <scope>NUCLEOTIDE SEQUENCE [LARGE SCALE GENOMIC DNA]</scope>
    <source>
        <strain evidence="2">NBRC 103632</strain>
    </source>
</reference>
<dbReference type="RefSeq" id="WP_380803589.1">
    <property type="nucleotide sequence ID" value="NZ_JBHSFZ010000011.1"/>
</dbReference>
<keyword evidence="2" id="KW-1185">Reference proteome</keyword>
<name>A0ABV9EZP8_9SPHN</name>
<protein>
    <submittedName>
        <fullName evidence="1">Uncharacterized protein</fullName>
    </submittedName>
</protein>
<accession>A0ABV9EZP8</accession>
<evidence type="ECO:0000313" key="1">
    <source>
        <dbReference type="EMBL" id="MFC4594097.1"/>
    </source>
</evidence>
<evidence type="ECO:0000313" key="2">
    <source>
        <dbReference type="Proteomes" id="UP001595957"/>
    </source>
</evidence>
<gene>
    <name evidence="1" type="ORF">ACFO3E_07820</name>
</gene>
<organism evidence="1 2">
    <name type="scientific">Sphingobium tyrosinilyticum</name>
    <dbReference type="NCBI Taxonomy" id="2715436"/>
    <lineage>
        <taxon>Bacteria</taxon>
        <taxon>Pseudomonadati</taxon>
        <taxon>Pseudomonadota</taxon>
        <taxon>Alphaproteobacteria</taxon>
        <taxon>Sphingomonadales</taxon>
        <taxon>Sphingomonadaceae</taxon>
        <taxon>Sphingobium</taxon>
    </lineage>
</organism>
<dbReference type="EMBL" id="JBHSFZ010000011">
    <property type="protein sequence ID" value="MFC4594097.1"/>
    <property type="molecule type" value="Genomic_DNA"/>
</dbReference>
<proteinExistence type="predicted"/>